<evidence type="ECO:0000256" key="4">
    <source>
        <dbReference type="ARBA" id="ARBA00022771"/>
    </source>
</evidence>
<proteinExistence type="predicted"/>
<evidence type="ECO:0000256" key="6">
    <source>
        <dbReference type="ARBA" id="ARBA00023125"/>
    </source>
</evidence>
<evidence type="ECO:0000259" key="10">
    <source>
        <dbReference type="PROSITE" id="PS50157"/>
    </source>
</evidence>
<evidence type="ECO:0000256" key="3">
    <source>
        <dbReference type="ARBA" id="ARBA00022737"/>
    </source>
</evidence>
<keyword evidence="5" id="KW-0862">Zinc</keyword>
<dbReference type="GO" id="GO:0003677">
    <property type="term" value="F:DNA binding"/>
    <property type="evidence" value="ECO:0007669"/>
    <property type="project" value="UniProtKB-KW"/>
</dbReference>
<keyword evidence="6" id="KW-0238">DNA-binding</keyword>
<feature type="domain" description="C2H2-type" evidence="10">
    <location>
        <begin position="221"/>
        <end position="249"/>
    </location>
</feature>
<dbReference type="PANTHER" id="PTHR24392:SF31">
    <property type="entry name" value="C2H2-TYPE DOMAIN-CONTAINING PROTEIN"/>
    <property type="match status" value="1"/>
</dbReference>
<dbReference type="EMBL" id="CAJVCH010105015">
    <property type="protein sequence ID" value="CAG7724026.1"/>
    <property type="molecule type" value="Genomic_DNA"/>
</dbReference>
<dbReference type="SMART" id="SM00355">
    <property type="entry name" value="ZnF_C2H2"/>
    <property type="match status" value="6"/>
</dbReference>
<keyword evidence="7" id="KW-0539">Nucleus</keyword>
<evidence type="ECO:0000313" key="11">
    <source>
        <dbReference type="EMBL" id="CAG7724026.1"/>
    </source>
</evidence>
<feature type="domain" description="C2H2-type" evidence="10">
    <location>
        <begin position="165"/>
        <end position="192"/>
    </location>
</feature>
<dbReference type="InterPro" id="IPR013087">
    <property type="entry name" value="Znf_C2H2_type"/>
</dbReference>
<keyword evidence="2" id="KW-0479">Metal-binding</keyword>
<keyword evidence="3" id="KW-0677">Repeat</keyword>
<evidence type="ECO:0000256" key="5">
    <source>
        <dbReference type="ARBA" id="ARBA00022833"/>
    </source>
</evidence>
<feature type="region of interest" description="Disordered" evidence="9">
    <location>
        <begin position="299"/>
        <end position="333"/>
    </location>
</feature>
<evidence type="ECO:0000256" key="9">
    <source>
        <dbReference type="SAM" id="MobiDB-lite"/>
    </source>
</evidence>
<feature type="compositionally biased region" description="Basic and acidic residues" evidence="9">
    <location>
        <begin position="323"/>
        <end position="333"/>
    </location>
</feature>
<dbReference type="GO" id="GO:0008270">
    <property type="term" value="F:zinc ion binding"/>
    <property type="evidence" value="ECO:0007669"/>
    <property type="project" value="UniProtKB-KW"/>
</dbReference>
<dbReference type="FunFam" id="3.30.160.60:FF:000446">
    <property type="entry name" value="Zinc finger protein"/>
    <property type="match status" value="1"/>
</dbReference>
<evidence type="ECO:0000256" key="8">
    <source>
        <dbReference type="PROSITE-ProRule" id="PRU00042"/>
    </source>
</evidence>
<dbReference type="PANTHER" id="PTHR24392">
    <property type="entry name" value="ZINC FINGER PROTEIN"/>
    <property type="match status" value="1"/>
</dbReference>
<feature type="domain" description="C2H2-type" evidence="10">
    <location>
        <begin position="107"/>
        <end position="134"/>
    </location>
</feature>
<accession>A0A8J2JTG3</accession>
<evidence type="ECO:0000256" key="2">
    <source>
        <dbReference type="ARBA" id="ARBA00022723"/>
    </source>
</evidence>
<protein>
    <recommendedName>
        <fullName evidence="10">C2H2-type domain-containing protein</fullName>
    </recommendedName>
</protein>
<gene>
    <name evidence="11" type="ORF">AFUS01_LOCUS13073</name>
</gene>
<dbReference type="PROSITE" id="PS00028">
    <property type="entry name" value="ZINC_FINGER_C2H2_1"/>
    <property type="match status" value="1"/>
</dbReference>
<sequence length="427" mass="49355">MRRDETQGRNTIGSTELTEIQAKLGRRVLFSEQLRIMDSNEWTPPRNRINLPEGSRSKKTQLFEDSTKRTVALKSSCFLKCHMCPFRTTHKNALVIHMKTHKGQGSFQCTKCSFSTYRRDILQDHMMIHSRDQQGSLKSDQCPSQTIFPEPLERHILLHSKEKPFTCSWCDCRSSRKDCLLQHRRTHTGEEPYTCETCDYVCSQRPRTLRHIKVHTRERRFFCERCDFRAVQKADLVRHRKTRHGNRKHIRSKGTSLALDLLSRSLDKPSRKRREIKDGIFKCPLCPYRSTKLYRVTGHGRKTHEGSDSMDRLIVSRGSKKSPGTDRVETPSEIRPHPRECYYADVFSSTEEGGPDTGSDSGEFVQPPVLNSKVLLLRLLEKRLYTCDVKLRVLPAVRISGDANLRGWEDQVELFSPNAPNLGVISE</sequence>
<organism evidence="11 12">
    <name type="scientific">Allacma fusca</name>
    <dbReference type="NCBI Taxonomy" id="39272"/>
    <lineage>
        <taxon>Eukaryota</taxon>
        <taxon>Metazoa</taxon>
        <taxon>Ecdysozoa</taxon>
        <taxon>Arthropoda</taxon>
        <taxon>Hexapoda</taxon>
        <taxon>Collembola</taxon>
        <taxon>Symphypleona</taxon>
        <taxon>Sminthuridae</taxon>
        <taxon>Allacma</taxon>
    </lineage>
</organism>
<dbReference type="GO" id="GO:0005634">
    <property type="term" value="C:nucleus"/>
    <property type="evidence" value="ECO:0007669"/>
    <property type="project" value="UniProtKB-SubCell"/>
</dbReference>
<dbReference type="AlphaFoldDB" id="A0A8J2JTG3"/>
<dbReference type="OrthoDB" id="6077919at2759"/>
<evidence type="ECO:0000256" key="1">
    <source>
        <dbReference type="ARBA" id="ARBA00004123"/>
    </source>
</evidence>
<keyword evidence="4 8" id="KW-0863">Zinc-finger</keyword>
<reference evidence="11" key="1">
    <citation type="submission" date="2021-06" db="EMBL/GenBank/DDBJ databases">
        <authorList>
            <person name="Hodson N. C."/>
            <person name="Mongue J. A."/>
            <person name="Jaron S. K."/>
        </authorList>
    </citation>
    <scope>NUCLEOTIDE SEQUENCE</scope>
</reference>
<keyword evidence="12" id="KW-1185">Reference proteome</keyword>
<evidence type="ECO:0000256" key="7">
    <source>
        <dbReference type="ARBA" id="ARBA00023242"/>
    </source>
</evidence>
<dbReference type="PROSITE" id="PS50157">
    <property type="entry name" value="ZINC_FINGER_C2H2_2"/>
    <property type="match status" value="5"/>
</dbReference>
<dbReference type="Proteomes" id="UP000708208">
    <property type="component" value="Unassembled WGS sequence"/>
</dbReference>
<feature type="domain" description="C2H2-type" evidence="10">
    <location>
        <begin position="79"/>
        <end position="106"/>
    </location>
</feature>
<comment type="subcellular location">
    <subcellularLocation>
        <location evidence="1">Nucleus</location>
    </subcellularLocation>
</comment>
<feature type="domain" description="C2H2-type" evidence="10">
    <location>
        <begin position="193"/>
        <end position="220"/>
    </location>
</feature>
<name>A0A8J2JTG3_9HEXA</name>
<comment type="caution">
    <text evidence="11">The sequence shown here is derived from an EMBL/GenBank/DDBJ whole genome shotgun (WGS) entry which is preliminary data.</text>
</comment>
<evidence type="ECO:0000313" key="12">
    <source>
        <dbReference type="Proteomes" id="UP000708208"/>
    </source>
</evidence>